<sequence length="247" mass="27458">MCRLLTDEEMASLRQGRYNVLVEQQHTLDATLKKELRREEERLRLEDEQQYAAQRAAAQACKKERERTTAENVENSYLGEESDEWALASEEDFDSYLQGVRARSDAFRTQYRLTSAPTPTESGSEAMPTKSSADADSTSLDLEWEDEEGIVHPLEFYKGSCTEDDLYEAATRHGGGSSSSNGDADEGRRRAPEKSRTKAGAVHIGPGATSTSDSSIGLEWENDFVTAELDDNGNKDVEETGLTTNLR</sequence>
<keyword evidence="3" id="KW-1185">Reference proteome</keyword>
<evidence type="ECO:0000313" key="3">
    <source>
        <dbReference type="Proteomes" id="UP000694388"/>
    </source>
</evidence>
<dbReference type="Ensembl" id="ENSEBUT00000019111.1">
    <property type="protein sequence ID" value="ENSEBUP00000018535.1"/>
    <property type="gene ID" value="ENSEBUG00000011571.1"/>
</dbReference>
<name>A0A8C4QPJ5_EPTBU</name>
<dbReference type="GO" id="GO:0048203">
    <property type="term" value="P:vesicle targeting, trans-Golgi to endosome"/>
    <property type="evidence" value="ECO:0007669"/>
    <property type="project" value="InterPro"/>
</dbReference>
<proteinExistence type="predicted"/>
<protein>
    <recommendedName>
        <fullName evidence="4">AP-1 complex-associated regulatory protein</fullName>
    </recommendedName>
</protein>
<dbReference type="GO" id="GO:0034315">
    <property type="term" value="P:regulation of Arp2/3 complex-mediated actin nucleation"/>
    <property type="evidence" value="ECO:0007669"/>
    <property type="project" value="InterPro"/>
</dbReference>
<dbReference type="Pfam" id="PF15745">
    <property type="entry name" value="AP1AR"/>
    <property type="match status" value="2"/>
</dbReference>
<dbReference type="InterPro" id="IPR031483">
    <property type="entry name" value="AP1AR"/>
</dbReference>
<evidence type="ECO:0000313" key="2">
    <source>
        <dbReference type="Ensembl" id="ENSEBUP00000018535.1"/>
    </source>
</evidence>
<organism evidence="2 3">
    <name type="scientific">Eptatretus burgeri</name>
    <name type="common">Inshore hagfish</name>
    <dbReference type="NCBI Taxonomy" id="7764"/>
    <lineage>
        <taxon>Eukaryota</taxon>
        <taxon>Metazoa</taxon>
        <taxon>Chordata</taxon>
        <taxon>Craniata</taxon>
        <taxon>Vertebrata</taxon>
        <taxon>Cyclostomata</taxon>
        <taxon>Myxini</taxon>
        <taxon>Myxiniformes</taxon>
        <taxon>Myxinidae</taxon>
        <taxon>Eptatretinae</taxon>
        <taxon>Eptatretus</taxon>
    </lineage>
</organism>
<dbReference type="AlphaFoldDB" id="A0A8C4QPJ5"/>
<evidence type="ECO:0008006" key="4">
    <source>
        <dbReference type="Google" id="ProtNLM"/>
    </source>
</evidence>
<dbReference type="PANTHER" id="PTHR34529">
    <property type="entry name" value="AP-1 COMPLEX-ASSOCIATED REGULATORY PROTEIN"/>
    <property type="match status" value="1"/>
</dbReference>
<dbReference type="GO" id="GO:0005829">
    <property type="term" value="C:cytosol"/>
    <property type="evidence" value="ECO:0007669"/>
    <property type="project" value="GOC"/>
</dbReference>
<feature type="compositionally biased region" description="Basic and acidic residues" evidence="1">
    <location>
        <begin position="185"/>
        <end position="196"/>
    </location>
</feature>
<accession>A0A8C4QPJ5</accession>
<dbReference type="OMA" id="ASWENDF"/>
<feature type="compositionally biased region" description="Polar residues" evidence="1">
    <location>
        <begin position="111"/>
        <end position="123"/>
    </location>
</feature>
<feature type="region of interest" description="Disordered" evidence="1">
    <location>
        <begin position="170"/>
        <end position="247"/>
    </location>
</feature>
<dbReference type="Proteomes" id="UP000694388">
    <property type="component" value="Unplaced"/>
</dbReference>
<dbReference type="PANTHER" id="PTHR34529:SF1">
    <property type="entry name" value="AP-1 COMPLEX-ASSOCIATED REGULATORY PROTEIN"/>
    <property type="match status" value="1"/>
</dbReference>
<reference evidence="2" key="1">
    <citation type="submission" date="2025-08" db="UniProtKB">
        <authorList>
            <consortium name="Ensembl"/>
        </authorList>
    </citation>
    <scope>IDENTIFICATION</scope>
</reference>
<reference evidence="2" key="2">
    <citation type="submission" date="2025-09" db="UniProtKB">
        <authorList>
            <consortium name="Ensembl"/>
        </authorList>
    </citation>
    <scope>IDENTIFICATION</scope>
</reference>
<feature type="region of interest" description="Disordered" evidence="1">
    <location>
        <begin position="111"/>
        <end position="139"/>
    </location>
</feature>
<dbReference type="GO" id="GO:2000146">
    <property type="term" value="P:negative regulation of cell motility"/>
    <property type="evidence" value="ECO:0007669"/>
    <property type="project" value="InterPro"/>
</dbReference>
<dbReference type="GO" id="GO:0035650">
    <property type="term" value="F:AP-1 adaptor complex binding"/>
    <property type="evidence" value="ECO:0007669"/>
    <property type="project" value="InterPro"/>
</dbReference>
<dbReference type="GO" id="GO:1900025">
    <property type="term" value="P:negative regulation of substrate adhesion-dependent cell spreading"/>
    <property type="evidence" value="ECO:0007669"/>
    <property type="project" value="InterPro"/>
</dbReference>
<evidence type="ECO:0000256" key="1">
    <source>
        <dbReference type="SAM" id="MobiDB-lite"/>
    </source>
</evidence>